<evidence type="ECO:0000256" key="1">
    <source>
        <dbReference type="ARBA" id="ARBA00009005"/>
    </source>
</evidence>
<feature type="chain" id="PRO_5004561217" description="Peptidase C14 caspase domain-containing protein" evidence="2">
    <location>
        <begin position="22"/>
        <end position="819"/>
    </location>
</feature>
<dbReference type="GO" id="GO:0005737">
    <property type="term" value="C:cytoplasm"/>
    <property type="evidence" value="ECO:0007669"/>
    <property type="project" value="TreeGrafter"/>
</dbReference>
<comment type="similarity">
    <text evidence="1">Belongs to the peptidase C14B family.</text>
</comment>
<dbReference type="Pfam" id="PF00656">
    <property type="entry name" value="Peptidase_C14"/>
    <property type="match status" value="1"/>
</dbReference>
<dbReference type="Proteomes" id="UP000015100">
    <property type="component" value="Unassembled WGS sequence"/>
</dbReference>
<keyword evidence="5" id="KW-1185">Reference proteome</keyword>
<name>S8BK44_DACHA</name>
<dbReference type="HOGENOM" id="CLU_016732_0_0_1"/>
<dbReference type="AlphaFoldDB" id="S8BK44"/>
<keyword evidence="2" id="KW-0732">Signal</keyword>
<dbReference type="OMA" id="NTIMEEW"/>
<dbReference type="PANTHER" id="PTHR48104:SF30">
    <property type="entry name" value="METACASPASE-1"/>
    <property type="match status" value="1"/>
</dbReference>
<dbReference type="GO" id="GO:0004197">
    <property type="term" value="F:cysteine-type endopeptidase activity"/>
    <property type="evidence" value="ECO:0007669"/>
    <property type="project" value="InterPro"/>
</dbReference>
<dbReference type="PANTHER" id="PTHR48104">
    <property type="entry name" value="METACASPASE-4"/>
    <property type="match status" value="1"/>
</dbReference>
<sequence>MKLSIIPVVAFLLATTAGVMSAPLDVDEIIAINQLDARQVTIQTITVYSNKNFGGVRETVDVPLNTCHKLRKGIRDNVESADGFGNNRCTFFRQSDCQGANDSNDEETLAGSDGSFTKFVRPYIKNLRILVRNHARIDTYIPGTQRKVNFHNLKGCVRDVRAIETHLQGLKFHHVKILSASGESAAGIPLESKSELPIFENIVRELIYITNNASEGDLVYIHYSGHGIRRDKIEPDDENGDYVSGAALVLADVMDGGPYLTGFQLGRFMQNMVEVKNLRVNLVLDSCFSGRGVRSSTPAIGEYISRGGNYDFDDEKLPCDLTADDLIDRLFPSEYRDVRVKRSWLSNPTGCSILTACQFDETAAEQNFDGEYHGVLTYWILTLLKTPKIYRPSFARLREYAEANIKRMNGSRTQSPVLHGDGEYMFLGIDSVIERPLGRVLSRDNYEVVLDVGWAQGVSVGAVYDVYPKDQVNVPDWVPKIHAKVADSPENSAFRSTAELIFDQRDQDSVLEIEKGGAIVLRDWALPSKTLVAVSFPEGHHAEAEQRMNDLKLTLEKTVGLIFQSTGATGKTAFVIVIKRHDIEIYEGGKRIPRLPKIPTNDKDWIVKVSYLLNHVARFRALNEIKNDMIDLEDSLDRNWVTFQVARTDYKGGIVKSGSGKKLQVQEHTELEFTFTLSDKSPLDHVYLGVYAFSPSWSVQKVHPGPGQPLIKVRRGTTETFWLQPEIPLASTADDPEIVEDTVKAFVCTSQETWEEIELPDLPVNAFFNPTKHLIHGTEAFEDLEEKDRNARVISREEHTDDSPKWLILDITVETSPEI</sequence>
<evidence type="ECO:0000259" key="3">
    <source>
        <dbReference type="Pfam" id="PF00656"/>
    </source>
</evidence>
<proteinExistence type="inferred from homology"/>
<dbReference type="InterPro" id="IPR011600">
    <property type="entry name" value="Pept_C14_caspase"/>
</dbReference>
<feature type="signal peptide" evidence="2">
    <location>
        <begin position="1"/>
        <end position="21"/>
    </location>
</feature>
<accession>S8BK44</accession>
<evidence type="ECO:0000313" key="5">
    <source>
        <dbReference type="Proteomes" id="UP000015100"/>
    </source>
</evidence>
<organism evidence="4 5">
    <name type="scientific">Dactylellina haptotyla (strain CBS 200.50)</name>
    <name type="common">Nematode-trapping fungus</name>
    <name type="synonym">Monacrosporium haptotylum</name>
    <dbReference type="NCBI Taxonomy" id="1284197"/>
    <lineage>
        <taxon>Eukaryota</taxon>
        <taxon>Fungi</taxon>
        <taxon>Dikarya</taxon>
        <taxon>Ascomycota</taxon>
        <taxon>Pezizomycotina</taxon>
        <taxon>Orbiliomycetes</taxon>
        <taxon>Orbiliales</taxon>
        <taxon>Orbiliaceae</taxon>
        <taxon>Dactylellina</taxon>
    </lineage>
</organism>
<dbReference type="GO" id="GO:0006508">
    <property type="term" value="P:proteolysis"/>
    <property type="evidence" value="ECO:0007669"/>
    <property type="project" value="InterPro"/>
</dbReference>
<dbReference type="eggNOG" id="ENOG502RXP7">
    <property type="taxonomic scope" value="Eukaryota"/>
</dbReference>
<protein>
    <recommendedName>
        <fullName evidence="3">Peptidase C14 caspase domain-containing protein</fullName>
    </recommendedName>
</protein>
<dbReference type="Gene3D" id="3.40.50.1460">
    <property type="match status" value="1"/>
</dbReference>
<dbReference type="InterPro" id="IPR050452">
    <property type="entry name" value="Metacaspase"/>
</dbReference>
<evidence type="ECO:0000256" key="2">
    <source>
        <dbReference type="SAM" id="SignalP"/>
    </source>
</evidence>
<comment type="caution">
    <text evidence="4">The sequence shown here is derived from an EMBL/GenBank/DDBJ whole genome shotgun (WGS) entry which is preliminary data.</text>
</comment>
<evidence type="ECO:0000313" key="4">
    <source>
        <dbReference type="EMBL" id="EPS39708.1"/>
    </source>
</evidence>
<dbReference type="OrthoDB" id="3223806at2759"/>
<reference evidence="5" key="2">
    <citation type="submission" date="2013-04" db="EMBL/GenBank/DDBJ databases">
        <title>Genomic mechanisms accounting for the adaptation to parasitism in nematode-trapping fungi.</title>
        <authorList>
            <person name="Ahren D.G."/>
        </authorList>
    </citation>
    <scope>NUCLEOTIDE SEQUENCE [LARGE SCALE GENOMIC DNA]</scope>
    <source>
        <strain evidence="5">CBS 200.50</strain>
    </source>
</reference>
<dbReference type="EMBL" id="AQGS01000457">
    <property type="protein sequence ID" value="EPS39708.1"/>
    <property type="molecule type" value="Genomic_DNA"/>
</dbReference>
<gene>
    <name evidence="4" type="ORF">H072_6503</name>
</gene>
<reference evidence="4 5" key="1">
    <citation type="journal article" date="2013" name="PLoS Genet.">
        <title>Genomic mechanisms accounting for the adaptation to parasitism in nematode-trapping fungi.</title>
        <authorList>
            <person name="Meerupati T."/>
            <person name="Andersson K.M."/>
            <person name="Friman E."/>
            <person name="Kumar D."/>
            <person name="Tunlid A."/>
            <person name="Ahren D."/>
        </authorList>
    </citation>
    <scope>NUCLEOTIDE SEQUENCE [LARGE SCALE GENOMIC DNA]</scope>
    <source>
        <strain evidence="4 5">CBS 200.50</strain>
    </source>
</reference>
<feature type="domain" description="Peptidase C14 caspase" evidence="3">
    <location>
        <begin position="151"/>
        <end position="388"/>
    </location>
</feature>